<reference evidence="1 2" key="1">
    <citation type="journal article" date="2012" name="Genome Biol.">
        <title>Sequencing three crocodilian genomes to illuminate the evolution of archosaurs and amniotes.</title>
        <authorList>
            <person name="St John J.A."/>
            <person name="Braun E.L."/>
            <person name="Isberg S.R."/>
            <person name="Miles L.G."/>
            <person name="Chong A.Y."/>
            <person name="Gongora J."/>
            <person name="Dalzell P."/>
            <person name="Moran C."/>
            <person name="Bed'hom B."/>
            <person name="Abzhanov A."/>
            <person name="Burgess S.C."/>
            <person name="Cooksey A.M."/>
            <person name="Castoe T.A."/>
            <person name="Crawford N.G."/>
            <person name="Densmore L.D."/>
            <person name="Drew J.C."/>
            <person name="Edwards S.V."/>
            <person name="Faircloth B.C."/>
            <person name="Fujita M.K."/>
            <person name="Greenwold M.J."/>
            <person name="Hoffmann F.G."/>
            <person name="Howard J.M."/>
            <person name="Iguchi T."/>
            <person name="Janes D.E."/>
            <person name="Khan S.Y."/>
            <person name="Kohno S."/>
            <person name="de Koning A.J."/>
            <person name="Lance S.L."/>
            <person name="McCarthy F.M."/>
            <person name="McCormack J.E."/>
            <person name="Merchant M.E."/>
            <person name="Peterson D.G."/>
            <person name="Pollock D.D."/>
            <person name="Pourmand N."/>
            <person name="Raney B.J."/>
            <person name="Roessler K.A."/>
            <person name="Sanford J.R."/>
            <person name="Sawyer R.H."/>
            <person name="Schmidt C.J."/>
            <person name="Triplett E.W."/>
            <person name="Tuberville T.D."/>
            <person name="Venegas-Anaya M."/>
            <person name="Howard J.T."/>
            <person name="Jarvis E.D."/>
            <person name="Guillette L.J.Jr."/>
            <person name="Glenn T.C."/>
            <person name="Green R.E."/>
            <person name="Ray D.A."/>
        </authorList>
    </citation>
    <scope>NUCLEOTIDE SEQUENCE [LARGE SCALE GENOMIC DNA]</scope>
    <source>
        <strain evidence="1">KSC_2009_1</strain>
    </source>
</reference>
<organism evidence="1 2">
    <name type="scientific">Alligator mississippiensis</name>
    <name type="common">American alligator</name>
    <dbReference type="NCBI Taxonomy" id="8496"/>
    <lineage>
        <taxon>Eukaryota</taxon>
        <taxon>Metazoa</taxon>
        <taxon>Chordata</taxon>
        <taxon>Craniata</taxon>
        <taxon>Vertebrata</taxon>
        <taxon>Euteleostomi</taxon>
        <taxon>Archelosauria</taxon>
        <taxon>Archosauria</taxon>
        <taxon>Crocodylia</taxon>
        <taxon>Alligatoridae</taxon>
        <taxon>Alligatorinae</taxon>
        <taxon>Alligator</taxon>
    </lineage>
</organism>
<dbReference type="EMBL" id="AKHW03006769">
    <property type="protein sequence ID" value="KYO18928.1"/>
    <property type="molecule type" value="Genomic_DNA"/>
</dbReference>
<accession>A0A151M357</accession>
<dbReference type="AlphaFoldDB" id="A0A151M357"/>
<dbReference type="Proteomes" id="UP000050525">
    <property type="component" value="Unassembled WGS sequence"/>
</dbReference>
<name>A0A151M357_ALLMI</name>
<evidence type="ECO:0000313" key="1">
    <source>
        <dbReference type="EMBL" id="KYO18928.1"/>
    </source>
</evidence>
<gene>
    <name evidence="1" type="ORF">Y1Q_0018904</name>
</gene>
<keyword evidence="2" id="KW-1185">Reference proteome</keyword>
<proteinExistence type="predicted"/>
<evidence type="ECO:0000313" key="2">
    <source>
        <dbReference type="Proteomes" id="UP000050525"/>
    </source>
</evidence>
<sequence>MEVQTSTLTYLTGLRTDPERVQSPVEYCSCIQFPVMADAIMPLHHPSRNQEVTYEVCGWCCALLLVFHCCICTRKCQLCAT</sequence>
<comment type="caution">
    <text evidence="1">The sequence shown here is derived from an EMBL/GenBank/DDBJ whole genome shotgun (WGS) entry which is preliminary data.</text>
</comment>
<protein>
    <submittedName>
        <fullName evidence="1">Uncharacterized protein</fullName>
    </submittedName>
</protein>